<dbReference type="Gene3D" id="1.10.30.10">
    <property type="entry name" value="High mobility group box domain"/>
    <property type="match status" value="1"/>
</dbReference>
<evidence type="ECO:0000259" key="4">
    <source>
        <dbReference type="PROSITE" id="PS50118"/>
    </source>
</evidence>
<dbReference type="SMART" id="SM00398">
    <property type="entry name" value="HMG"/>
    <property type="match status" value="1"/>
</dbReference>
<dbReference type="GO" id="GO:0003677">
    <property type="term" value="F:DNA binding"/>
    <property type="evidence" value="ECO:0007669"/>
    <property type="project" value="UniProtKB-UniRule"/>
</dbReference>
<feature type="domain" description="HMG box" evidence="4">
    <location>
        <begin position="225"/>
        <end position="292"/>
    </location>
</feature>
<dbReference type="InterPro" id="IPR050342">
    <property type="entry name" value="HMGB"/>
</dbReference>
<keyword evidence="1 2" id="KW-0238">DNA-binding</keyword>
<feature type="DNA-binding region" description="HMG box" evidence="2">
    <location>
        <begin position="225"/>
        <end position="292"/>
    </location>
</feature>
<protein>
    <recommendedName>
        <fullName evidence="4">HMG box domain-containing protein</fullName>
    </recommendedName>
</protein>
<dbReference type="GO" id="GO:0005634">
    <property type="term" value="C:nucleus"/>
    <property type="evidence" value="ECO:0007669"/>
    <property type="project" value="UniProtKB-UniRule"/>
</dbReference>
<proteinExistence type="predicted"/>
<dbReference type="InterPro" id="IPR036910">
    <property type="entry name" value="HMG_box_dom_sf"/>
</dbReference>
<dbReference type="InterPro" id="IPR009071">
    <property type="entry name" value="HMG_box_dom"/>
</dbReference>
<dbReference type="SUPFAM" id="SSF47095">
    <property type="entry name" value="HMG-box"/>
    <property type="match status" value="2"/>
</dbReference>
<gene>
    <name evidence="5" type="ORF">PENVUL_c016G06968</name>
</gene>
<feature type="region of interest" description="Disordered" evidence="3">
    <location>
        <begin position="68"/>
        <end position="104"/>
    </location>
</feature>
<name>A0A1V6RYR2_9EURO</name>
<dbReference type="Pfam" id="PF09011">
    <property type="entry name" value="HMG_box_2"/>
    <property type="match status" value="1"/>
</dbReference>
<dbReference type="PANTHER" id="PTHR48112">
    <property type="entry name" value="HIGH MOBILITY GROUP PROTEIN DSP1"/>
    <property type="match status" value="1"/>
</dbReference>
<feature type="compositionally biased region" description="Low complexity" evidence="3">
    <location>
        <begin position="203"/>
        <end position="213"/>
    </location>
</feature>
<dbReference type="PROSITE" id="PS50118">
    <property type="entry name" value="HMG_BOX_2"/>
    <property type="match status" value="1"/>
</dbReference>
<dbReference type="EMBL" id="MDYP01000016">
    <property type="protein sequence ID" value="OQE06748.1"/>
    <property type="molecule type" value="Genomic_DNA"/>
</dbReference>
<dbReference type="STRING" id="29845.A0A1V6RYR2"/>
<feature type="compositionally biased region" description="Basic and acidic residues" evidence="3">
    <location>
        <begin position="84"/>
        <end position="104"/>
    </location>
</feature>
<accession>A0A1V6RYR2</accession>
<sequence>MSWQSAARGGLRTLHRGSLPRRTGVIDLQNQLSRVCLAANSGLARPQIQPISSPQSPFQSNSFATASIAPKASKTPKAKSSKNAHNESKKNKKPMSEKQQEAQRLKKLRAQITELKATALLEPPKRLVVSAFGLAMAEKLREIKGQYKIQEAFILAIEHGKSLSGLERERFQSQADANKVANTAAHDAWIRSHTPLQIKEANSARSNLSRLSNKSYPSLKDDRLPKSPKSAYMFYVIDRLGAENYHGKPGTETFKYIGEEWAQLPQSEKDRYEQLHVEDRQRYEREHLKAYGVPAQAVRITAGKSEDSI</sequence>
<organism evidence="5 6">
    <name type="scientific">Penicillium vulpinum</name>
    <dbReference type="NCBI Taxonomy" id="29845"/>
    <lineage>
        <taxon>Eukaryota</taxon>
        <taxon>Fungi</taxon>
        <taxon>Dikarya</taxon>
        <taxon>Ascomycota</taxon>
        <taxon>Pezizomycotina</taxon>
        <taxon>Eurotiomycetes</taxon>
        <taxon>Eurotiomycetidae</taxon>
        <taxon>Eurotiales</taxon>
        <taxon>Aspergillaceae</taxon>
        <taxon>Penicillium</taxon>
    </lineage>
</organism>
<comment type="caution">
    <text evidence="5">The sequence shown here is derived from an EMBL/GenBank/DDBJ whole genome shotgun (WGS) entry which is preliminary data.</text>
</comment>
<feature type="region of interest" description="Disordered" evidence="3">
    <location>
        <begin position="203"/>
        <end position="224"/>
    </location>
</feature>
<evidence type="ECO:0000313" key="6">
    <source>
        <dbReference type="Proteomes" id="UP000191518"/>
    </source>
</evidence>
<dbReference type="Proteomes" id="UP000191518">
    <property type="component" value="Unassembled WGS sequence"/>
</dbReference>
<keyword evidence="6" id="KW-1185">Reference proteome</keyword>
<dbReference type="PANTHER" id="PTHR48112:SF22">
    <property type="entry name" value="MITOCHONDRIAL TRANSCRIPTION FACTOR A, ISOFORM B"/>
    <property type="match status" value="1"/>
</dbReference>
<dbReference type="AlphaFoldDB" id="A0A1V6RYR2"/>
<evidence type="ECO:0000256" key="3">
    <source>
        <dbReference type="SAM" id="MobiDB-lite"/>
    </source>
</evidence>
<keyword evidence="2" id="KW-0539">Nucleus</keyword>
<evidence type="ECO:0000256" key="1">
    <source>
        <dbReference type="ARBA" id="ARBA00023125"/>
    </source>
</evidence>
<reference evidence="6" key="1">
    <citation type="journal article" date="2017" name="Nat. Microbiol.">
        <title>Global analysis of biosynthetic gene clusters reveals vast potential of secondary metabolite production in Penicillium species.</title>
        <authorList>
            <person name="Nielsen J.C."/>
            <person name="Grijseels S."/>
            <person name="Prigent S."/>
            <person name="Ji B."/>
            <person name="Dainat J."/>
            <person name="Nielsen K.F."/>
            <person name="Frisvad J.C."/>
            <person name="Workman M."/>
            <person name="Nielsen J."/>
        </authorList>
    </citation>
    <scope>NUCLEOTIDE SEQUENCE [LARGE SCALE GENOMIC DNA]</scope>
    <source>
        <strain evidence="6">IBT 29486</strain>
    </source>
</reference>
<evidence type="ECO:0000256" key="2">
    <source>
        <dbReference type="PROSITE-ProRule" id="PRU00267"/>
    </source>
</evidence>
<evidence type="ECO:0000313" key="5">
    <source>
        <dbReference type="EMBL" id="OQE06748.1"/>
    </source>
</evidence>